<dbReference type="GO" id="GO:0017057">
    <property type="term" value="F:6-phosphogluconolactonase activity"/>
    <property type="evidence" value="ECO:0007669"/>
    <property type="project" value="TreeGrafter"/>
</dbReference>
<dbReference type="SUPFAM" id="SSF51004">
    <property type="entry name" value="C-terminal (heme d1) domain of cytochrome cd1-nitrite reductase"/>
    <property type="match status" value="1"/>
</dbReference>
<dbReference type="PANTHER" id="PTHR30344">
    <property type="entry name" value="6-PHOSPHOGLUCONOLACTONASE-RELATED"/>
    <property type="match status" value="1"/>
</dbReference>
<protein>
    <recommendedName>
        <fullName evidence="4">6-phosphogluconolactonase</fullName>
    </recommendedName>
</protein>
<comment type="similarity">
    <text evidence="1">Belongs to the cycloisomerase 2 family.</text>
</comment>
<reference evidence="2" key="1">
    <citation type="journal article" date="2020" name="BMC Genomics">
        <title>Correction to: Identification and distribution of gene clusters required for synthesis of sphingolipid metabolism inhibitors in diverse species of the filamentous fungus Fusarium.</title>
        <authorList>
            <person name="Kim H.S."/>
            <person name="Lohmar J.M."/>
            <person name="Busman M."/>
            <person name="Brown D.W."/>
            <person name="Naumann T.A."/>
            <person name="Divon H.H."/>
            <person name="Lysoe E."/>
            <person name="Uhlig S."/>
            <person name="Proctor R.H."/>
        </authorList>
    </citation>
    <scope>NUCLEOTIDE SEQUENCE</scope>
    <source>
        <strain evidence="2">NRRL 20472</strain>
    </source>
</reference>
<evidence type="ECO:0008006" key="4">
    <source>
        <dbReference type="Google" id="ProtNLM"/>
    </source>
</evidence>
<evidence type="ECO:0000313" key="3">
    <source>
        <dbReference type="Proteomes" id="UP000622797"/>
    </source>
</evidence>
<dbReference type="InterPro" id="IPR019405">
    <property type="entry name" value="Lactonase_7-beta_prop"/>
</dbReference>
<dbReference type="OrthoDB" id="9972196at2759"/>
<dbReference type="Proteomes" id="UP000622797">
    <property type="component" value="Unassembled WGS sequence"/>
</dbReference>
<dbReference type="AlphaFoldDB" id="A0A8H4WSS0"/>
<sequence>MKPSLPPRFTRICIMLYKTLGLLLGSAVLTVRGNAVNLFVADSGGNLTTLTLTESRDGHDLSVTSKTPDCQPNPSWLTLDHSSRVLYCLDRGGQASTSGSLNSFSIGKHGALADIARIKAPLSGVAGEIVTLPNGKRGFVSASYTPGVAAVYALGDKGALPGTEQLQQISTNISQIGPIASRQEASHLHHVILDPTGKYIVIPDLGGDVVRVFAYDKRNVAPITEVSTLKAPAGSGPRHGFFRVMANGDTFFFFDGELDQNVYSYRVRYNRGSLSFTKVFEIPSLNASFPSNTAPISEIAMSPDKRFLVVSNREKSFATSLQAGSGPSDTLTTFSIGEDGTLKRVQAAPSGGWLPRQFSFNKAGDKIAVGHQVNQTVVIWKRDIKTGKIIPEDKGGNLGQVKLTGPVVATIWDE</sequence>
<keyword evidence="3" id="KW-1185">Reference proteome</keyword>
<proteinExistence type="inferred from homology"/>
<dbReference type="Gene3D" id="2.130.10.10">
    <property type="entry name" value="YVTN repeat-like/Quinoprotein amine dehydrogenase"/>
    <property type="match status" value="1"/>
</dbReference>
<accession>A0A8H4WSS0</accession>
<organism evidence="2 3">
    <name type="scientific">Fusarium sarcochroum</name>
    <dbReference type="NCBI Taxonomy" id="1208366"/>
    <lineage>
        <taxon>Eukaryota</taxon>
        <taxon>Fungi</taxon>
        <taxon>Dikarya</taxon>
        <taxon>Ascomycota</taxon>
        <taxon>Pezizomycotina</taxon>
        <taxon>Sordariomycetes</taxon>
        <taxon>Hypocreomycetidae</taxon>
        <taxon>Hypocreales</taxon>
        <taxon>Nectriaceae</taxon>
        <taxon>Fusarium</taxon>
        <taxon>Fusarium lateritium species complex</taxon>
    </lineage>
</organism>
<dbReference type="InterPro" id="IPR015943">
    <property type="entry name" value="WD40/YVTN_repeat-like_dom_sf"/>
</dbReference>
<gene>
    <name evidence="2" type="ORF">FSARC_13695</name>
</gene>
<dbReference type="Pfam" id="PF10282">
    <property type="entry name" value="Lactonase"/>
    <property type="match status" value="1"/>
</dbReference>
<dbReference type="InterPro" id="IPR011048">
    <property type="entry name" value="Haem_d1_sf"/>
</dbReference>
<name>A0A8H4WSS0_9HYPO</name>
<evidence type="ECO:0000256" key="1">
    <source>
        <dbReference type="ARBA" id="ARBA00005564"/>
    </source>
</evidence>
<dbReference type="EMBL" id="JABEXW010001047">
    <property type="protein sequence ID" value="KAF4948575.1"/>
    <property type="molecule type" value="Genomic_DNA"/>
</dbReference>
<reference evidence="2" key="2">
    <citation type="submission" date="2020-05" db="EMBL/GenBank/DDBJ databases">
        <authorList>
            <person name="Kim H.-S."/>
            <person name="Proctor R.H."/>
            <person name="Brown D.W."/>
        </authorList>
    </citation>
    <scope>NUCLEOTIDE SEQUENCE</scope>
    <source>
        <strain evidence="2">NRRL 20472</strain>
    </source>
</reference>
<dbReference type="InterPro" id="IPR050282">
    <property type="entry name" value="Cycloisomerase_2"/>
</dbReference>
<comment type="caution">
    <text evidence="2">The sequence shown here is derived from an EMBL/GenBank/DDBJ whole genome shotgun (WGS) entry which is preliminary data.</text>
</comment>
<evidence type="ECO:0000313" key="2">
    <source>
        <dbReference type="EMBL" id="KAF4948575.1"/>
    </source>
</evidence>
<dbReference type="PANTHER" id="PTHR30344:SF1">
    <property type="entry name" value="6-PHOSPHOGLUCONOLACTONASE"/>
    <property type="match status" value="1"/>
</dbReference>